<dbReference type="EMBL" id="LHXO01000082">
    <property type="protein sequence ID" value="KXA94107.1"/>
    <property type="molecule type" value="Genomic_DNA"/>
</dbReference>
<dbReference type="AlphaFoldDB" id="A0A133UIU3"/>
<keyword evidence="2" id="KW-1185">Reference proteome</keyword>
<dbReference type="Proteomes" id="UP000070284">
    <property type="component" value="Unassembled WGS sequence"/>
</dbReference>
<sequence length="101" mass="11769">MKTKIYQNNPCFVLSHNFAIHKLPPFLKHPVKNLFLERSSLTALPEKTWDGKGELKRFMLLILLVSKLESSIRFLTGNEQANVENLFNYTLQKFCILHANH</sequence>
<name>A0A133UIU3_9EURY</name>
<accession>A0A133UIU3</accession>
<gene>
    <name evidence="1" type="ORF">AKJ65_05370</name>
</gene>
<evidence type="ECO:0000313" key="1">
    <source>
        <dbReference type="EMBL" id="KXA94107.1"/>
    </source>
</evidence>
<protein>
    <submittedName>
        <fullName evidence="1">Uncharacterized protein</fullName>
    </submittedName>
</protein>
<comment type="caution">
    <text evidence="1">The sequence shown here is derived from an EMBL/GenBank/DDBJ whole genome shotgun (WGS) entry which is preliminary data.</text>
</comment>
<reference evidence="1 2" key="1">
    <citation type="journal article" date="2016" name="Sci. Rep.">
        <title>Metabolic traits of an uncultured archaeal lineage -MSBL1- from brine pools of the Red Sea.</title>
        <authorList>
            <person name="Mwirichia R."/>
            <person name="Alam I."/>
            <person name="Rashid M."/>
            <person name="Vinu M."/>
            <person name="Ba-Alawi W."/>
            <person name="Anthony Kamau A."/>
            <person name="Kamanda Ngugi D."/>
            <person name="Goker M."/>
            <person name="Klenk H.P."/>
            <person name="Bajic V."/>
            <person name="Stingl U."/>
        </authorList>
    </citation>
    <scope>NUCLEOTIDE SEQUENCE [LARGE SCALE GENOMIC DNA]</scope>
    <source>
        <strain evidence="1">SCGC-AAA259E19</strain>
    </source>
</reference>
<organism evidence="1 2">
    <name type="scientific">candidate division MSBL1 archaeon SCGC-AAA259E19</name>
    <dbReference type="NCBI Taxonomy" id="1698264"/>
    <lineage>
        <taxon>Archaea</taxon>
        <taxon>Methanobacteriati</taxon>
        <taxon>Methanobacteriota</taxon>
        <taxon>candidate division MSBL1</taxon>
    </lineage>
</organism>
<proteinExistence type="predicted"/>
<evidence type="ECO:0000313" key="2">
    <source>
        <dbReference type="Proteomes" id="UP000070284"/>
    </source>
</evidence>